<dbReference type="Proteomes" id="UP001597362">
    <property type="component" value="Unassembled WGS sequence"/>
</dbReference>
<feature type="transmembrane region" description="Helical" evidence="6">
    <location>
        <begin position="126"/>
        <end position="148"/>
    </location>
</feature>
<dbReference type="RefSeq" id="WP_377770956.1">
    <property type="nucleotide sequence ID" value="NZ_JBHUHO010000020.1"/>
</dbReference>
<dbReference type="EMBL" id="JBHUHO010000020">
    <property type="protein sequence ID" value="MFD2115627.1"/>
    <property type="molecule type" value="Genomic_DNA"/>
</dbReference>
<gene>
    <name evidence="8" type="ORF">ACFSJH_07780</name>
</gene>
<dbReference type="Gene3D" id="1.20.1250.20">
    <property type="entry name" value="MFS general substrate transporter like domains"/>
    <property type="match status" value="1"/>
</dbReference>
<dbReference type="PANTHER" id="PTHR42910:SF1">
    <property type="entry name" value="MAJOR FACILITATOR SUPERFAMILY (MFS) PROFILE DOMAIN-CONTAINING PROTEIN"/>
    <property type="match status" value="1"/>
</dbReference>
<feature type="transmembrane region" description="Helical" evidence="6">
    <location>
        <begin position="207"/>
        <end position="230"/>
    </location>
</feature>
<comment type="caution">
    <text evidence="8">The sequence shown here is derived from an EMBL/GenBank/DDBJ whole genome shotgun (WGS) entry which is preliminary data.</text>
</comment>
<keyword evidence="3 6" id="KW-0812">Transmembrane</keyword>
<evidence type="ECO:0000256" key="4">
    <source>
        <dbReference type="ARBA" id="ARBA00022989"/>
    </source>
</evidence>
<organism evidence="8 9">
    <name type="scientific">Paenibacillus yanchengensis</name>
    <dbReference type="NCBI Taxonomy" id="2035833"/>
    <lineage>
        <taxon>Bacteria</taxon>
        <taxon>Bacillati</taxon>
        <taxon>Bacillota</taxon>
        <taxon>Bacilli</taxon>
        <taxon>Bacillales</taxon>
        <taxon>Paenibacillaceae</taxon>
        <taxon>Paenibacillus</taxon>
    </lineage>
</organism>
<keyword evidence="9" id="KW-1185">Reference proteome</keyword>
<dbReference type="InterPro" id="IPR036259">
    <property type="entry name" value="MFS_trans_sf"/>
</dbReference>
<feature type="transmembrane region" description="Helical" evidence="6">
    <location>
        <begin position="328"/>
        <end position="347"/>
    </location>
</feature>
<evidence type="ECO:0000256" key="2">
    <source>
        <dbReference type="ARBA" id="ARBA00022448"/>
    </source>
</evidence>
<name>A0ABW4YIT8_9BACL</name>
<evidence type="ECO:0000256" key="6">
    <source>
        <dbReference type="SAM" id="Phobius"/>
    </source>
</evidence>
<feature type="transmembrane region" description="Helical" evidence="6">
    <location>
        <begin position="12"/>
        <end position="30"/>
    </location>
</feature>
<evidence type="ECO:0000313" key="8">
    <source>
        <dbReference type="EMBL" id="MFD2115627.1"/>
    </source>
</evidence>
<dbReference type="PANTHER" id="PTHR42910">
    <property type="entry name" value="TRANSPORTER SCO4007-RELATED"/>
    <property type="match status" value="1"/>
</dbReference>
<accession>A0ABW4YIT8</accession>
<keyword evidence="2" id="KW-0813">Transport</keyword>
<dbReference type="CDD" id="cd17324">
    <property type="entry name" value="MFS_NepI_like"/>
    <property type="match status" value="1"/>
</dbReference>
<evidence type="ECO:0000256" key="5">
    <source>
        <dbReference type="ARBA" id="ARBA00023136"/>
    </source>
</evidence>
<dbReference type="InterPro" id="IPR020846">
    <property type="entry name" value="MFS_dom"/>
</dbReference>
<evidence type="ECO:0000259" key="7">
    <source>
        <dbReference type="PROSITE" id="PS50850"/>
    </source>
</evidence>
<dbReference type="PROSITE" id="PS50850">
    <property type="entry name" value="MFS"/>
    <property type="match status" value="1"/>
</dbReference>
<dbReference type="Pfam" id="PF07690">
    <property type="entry name" value="MFS_1"/>
    <property type="match status" value="1"/>
</dbReference>
<sequence length="359" mass="39089">MPHSGQMKQLSSALVLLMAVSCGLAIFIFIRLGDIYEKRKLITILLLAVGVALIFLAVAKSLKWVYAASFIVGITTVTPQIIVPLAAELAPPQQRGKTIGSVMSGLLSGILLARTVAGFVGELYNWRVMFGFAASMMFVLAFILHRYLPVSQPKLKLSYMELLRSIGQLIFKERTLRESALIGAFIFGSFSAFWTSLTFFLEGPSYQYGSTFIGLFGLIGVVGAATATVIGRLTDRVSPKRMIGVMSVIVLLSYLTFWQLGTWLWGLIIGVVLLDLGYQGVHVSNQARIYSLLPEAGSRLNTVYMVSSFLGGSIGSACGAVAWSYWGWSGVCAVGGSMALIAFLVWLGHRLLKRNYIVN</sequence>
<comment type="subcellular location">
    <subcellularLocation>
        <location evidence="1">Cell membrane</location>
        <topology evidence="1">Multi-pass membrane protein</topology>
    </subcellularLocation>
</comment>
<evidence type="ECO:0000256" key="3">
    <source>
        <dbReference type="ARBA" id="ARBA00022692"/>
    </source>
</evidence>
<feature type="transmembrane region" description="Helical" evidence="6">
    <location>
        <begin position="99"/>
        <end position="120"/>
    </location>
</feature>
<feature type="transmembrane region" description="Helical" evidence="6">
    <location>
        <begin position="180"/>
        <end position="201"/>
    </location>
</feature>
<evidence type="ECO:0000313" key="9">
    <source>
        <dbReference type="Proteomes" id="UP001597362"/>
    </source>
</evidence>
<feature type="transmembrane region" description="Helical" evidence="6">
    <location>
        <begin position="65"/>
        <end position="87"/>
    </location>
</feature>
<keyword evidence="4 6" id="KW-1133">Transmembrane helix</keyword>
<dbReference type="SUPFAM" id="SSF103473">
    <property type="entry name" value="MFS general substrate transporter"/>
    <property type="match status" value="1"/>
</dbReference>
<proteinExistence type="predicted"/>
<feature type="transmembrane region" description="Helical" evidence="6">
    <location>
        <begin position="242"/>
        <end position="257"/>
    </location>
</feature>
<protein>
    <submittedName>
        <fullName evidence="8">MFS transporter</fullName>
    </submittedName>
</protein>
<evidence type="ECO:0000256" key="1">
    <source>
        <dbReference type="ARBA" id="ARBA00004651"/>
    </source>
</evidence>
<feature type="transmembrane region" description="Helical" evidence="6">
    <location>
        <begin position="42"/>
        <end position="59"/>
    </location>
</feature>
<feature type="domain" description="Major facilitator superfamily (MFS) profile" evidence="7">
    <location>
        <begin position="1"/>
        <end position="354"/>
    </location>
</feature>
<keyword evidence="5 6" id="KW-0472">Membrane</keyword>
<reference evidence="9" key="1">
    <citation type="journal article" date="2019" name="Int. J. Syst. Evol. Microbiol.">
        <title>The Global Catalogue of Microorganisms (GCM) 10K type strain sequencing project: providing services to taxonomists for standard genome sequencing and annotation.</title>
        <authorList>
            <consortium name="The Broad Institute Genomics Platform"/>
            <consortium name="The Broad Institute Genome Sequencing Center for Infectious Disease"/>
            <person name="Wu L."/>
            <person name="Ma J."/>
        </authorList>
    </citation>
    <scope>NUCLEOTIDE SEQUENCE [LARGE SCALE GENOMIC DNA]</scope>
    <source>
        <strain evidence="9">GH52</strain>
    </source>
</reference>
<dbReference type="InterPro" id="IPR011701">
    <property type="entry name" value="MFS"/>
</dbReference>